<feature type="compositionally biased region" description="Gly residues" evidence="1">
    <location>
        <begin position="52"/>
        <end position="61"/>
    </location>
</feature>
<feature type="compositionally biased region" description="Polar residues" evidence="1">
    <location>
        <begin position="600"/>
        <end position="649"/>
    </location>
</feature>
<protein>
    <submittedName>
        <fullName evidence="2">Uncharacterized protein</fullName>
    </submittedName>
</protein>
<feature type="compositionally biased region" description="Gly residues" evidence="1">
    <location>
        <begin position="15"/>
        <end position="29"/>
    </location>
</feature>
<accession>A0A6A5TZ18</accession>
<proteinExistence type="predicted"/>
<feature type="compositionally biased region" description="Polar residues" evidence="1">
    <location>
        <begin position="541"/>
        <end position="554"/>
    </location>
</feature>
<organism evidence="2 3">
    <name type="scientific">Byssothecium circinans</name>
    <dbReference type="NCBI Taxonomy" id="147558"/>
    <lineage>
        <taxon>Eukaryota</taxon>
        <taxon>Fungi</taxon>
        <taxon>Dikarya</taxon>
        <taxon>Ascomycota</taxon>
        <taxon>Pezizomycotina</taxon>
        <taxon>Dothideomycetes</taxon>
        <taxon>Pleosporomycetidae</taxon>
        <taxon>Pleosporales</taxon>
        <taxon>Massarineae</taxon>
        <taxon>Massarinaceae</taxon>
        <taxon>Byssothecium</taxon>
    </lineage>
</organism>
<feature type="compositionally biased region" description="Polar residues" evidence="1">
    <location>
        <begin position="561"/>
        <end position="581"/>
    </location>
</feature>
<feature type="region of interest" description="Disordered" evidence="1">
    <location>
        <begin position="370"/>
        <end position="392"/>
    </location>
</feature>
<name>A0A6A5TZ18_9PLEO</name>
<dbReference type="EMBL" id="ML976987">
    <property type="protein sequence ID" value="KAF1958123.1"/>
    <property type="molecule type" value="Genomic_DNA"/>
</dbReference>
<keyword evidence="3" id="KW-1185">Reference proteome</keyword>
<reference evidence="2" key="1">
    <citation type="journal article" date="2020" name="Stud. Mycol.">
        <title>101 Dothideomycetes genomes: a test case for predicting lifestyles and emergence of pathogens.</title>
        <authorList>
            <person name="Haridas S."/>
            <person name="Albert R."/>
            <person name="Binder M."/>
            <person name="Bloem J."/>
            <person name="Labutti K."/>
            <person name="Salamov A."/>
            <person name="Andreopoulos B."/>
            <person name="Baker S."/>
            <person name="Barry K."/>
            <person name="Bills G."/>
            <person name="Bluhm B."/>
            <person name="Cannon C."/>
            <person name="Castanera R."/>
            <person name="Culley D."/>
            <person name="Daum C."/>
            <person name="Ezra D."/>
            <person name="Gonzalez J."/>
            <person name="Henrissat B."/>
            <person name="Kuo A."/>
            <person name="Liang C."/>
            <person name="Lipzen A."/>
            <person name="Lutzoni F."/>
            <person name="Magnuson J."/>
            <person name="Mondo S."/>
            <person name="Nolan M."/>
            <person name="Ohm R."/>
            <person name="Pangilinan J."/>
            <person name="Park H.-J."/>
            <person name="Ramirez L."/>
            <person name="Alfaro M."/>
            <person name="Sun H."/>
            <person name="Tritt A."/>
            <person name="Yoshinaga Y."/>
            <person name="Zwiers L.-H."/>
            <person name="Turgeon B."/>
            <person name="Goodwin S."/>
            <person name="Spatafora J."/>
            <person name="Crous P."/>
            <person name="Grigoriev I."/>
        </authorList>
    </citation>
    <scope>NUCLEOTIDE SEQUENCE</scope>
    <source>
        <strain evidence="2">CBS 675.92</strain>
    </source>
</reference>
<evidence type="ECO:0000256" key="1">
    <source>
        <dbReference type="SAM" id="MobiDB-lite"/>
    </source>
</evidence>
<dbReference type="Proteomes" id="UP000800035">
    <property type="component" value="Unassembled WGS sequence"/>
</dbReference>
<feature type="compositionally biased region" description="Polar residues" evidence="1">
    <location>
        <begin position="370"/>
        <end position="385"/>
    </location>
</feature>
<feature type="region of interest" description="Disordered" evidence="1">
    <location>
        <begin position="541"/>
        <end position="657"/>
    </location>
</feature>
<dbReference type="AlphaFoldDB" id="A0A6A5TZ18"/>
<evidence type="ECO:0000313" key="2">
    <source>
        <dbReference type="EMBL" id="KAF1958123.1"/>
    </source>
</evidence>
<feature type="region of interest" description="Disordered" evidence="1">
    <location>
        <begin position="955"/>
        <end position="998"/>
    </location>
</feature>
<feature type="region of interest" description="Disordered" evidence="1">
    <location>
        <begin position="406"/>
        <end position="442"/>
    </location>
</feature>
<gene>
    <name evidence="2" type="ORF">CC80DRAFT_533966</name>
</gene>
<sequence length="1035" mass="116037">MAHTKSNDNSNRRGYGQGKGRGNGQGNGYGKLHTHRPFNYNGGVQKYDARTGYGGRGGTHAGQGRNQYQDTQQGNQGGNYHQDGQAHADENGGHGPGAQQDAQDGRTRPRGGKVNRFGRGGYAKPPRNQMQLMQGILKDQREREANASAEQQNRAARISSTMTHILDTINEQQQNRAQHNDQMQTYGAAHILNTITRPTNTMNEQQKNRAQQNSYMQTYGAAHTYNRAQHNNPMQTYGALHIDNIFNGQQNRAQQYGKMQTYGNPHIYNCAQQNDQMQTYGAPHIDNIFNENHAQHNSPIQTYGAPHTHNTFNGQQSRAQQYGQMQTYGPIHTYNPINGQQQYHHQQNSQMQIPGAAHNDYYMNERHNGQMQTHGATHPHNTINEQQHHRQPQPQYPIYNTAIKAMNLPEQKGRNKRTRQTDLRGHESSKKLKLDESASTPTVPKEIKIKGASAAKDPAPSNLQRQILTPVLRSNNKTANDNATAQVQQHSSRIPVQTAPQIEPQTIRPHITRTEKTPVLSSSTNVNALAQVCQNTMQTHPQIEQQATAPQITRPSKIPVPNSNTSVNATTQAKQLPSQKPMQMPHQIEPQANPLHITRPSKTPVSNSSTNNDVNQPAQAMPLSQQPSTNSQSPVQVTDTSTPANSTQPIPAWIPSKATNNQTHFPWKYKLLPWDTNPILMVKSDNPIYRKPYTLPAFDTPEEKLDFWTKKLAPVVACLAQPRAARGFGVTLRKRAGPPAATVINDIDLYMHEGTVYAAINGIGLATIPVYLKWRGIDDDTPLQFIGRRAEWAGEFLDNVEARQPWRPWEERPYTTFLQGQKDGIRELDRKASEEVEKLREVRKGRPLTRGETEEFLSLSTRTKYYYERLQELNSTPDTQAVKVPGFPFTHNEVKISDFEVGTRGRIDVHACQADSEGDVWALGRKLVTGEVGVFPYAITEPYVPHVPMWDWDLEALTSPPTTGPDTEGPEPARPSPTQEVVPPAEGPADDLSNTEACPTLPPAYTYMPWVAKGMPKWEWDSRDWVDWGEDDDLP</sequence>
<evidence type="ECO:0000313" key="3">
    <source>
        <dbReference type="Proteomes" id="UP000800035"/>
    </source>
</evidence>
<feature type="region of interest" description="Disordered" evidence="1">
    <location>
        <begin position="1"/>
        <end position="129"/>
    </location>
</feature>
<feature type="compositionally biased region" description="Low complexity" evidence="1">
    <location>
        <begin position="958"/>
        <end position="967"/>
    </location>
</feature>
<feature type="compositionally biased region" description="Basic and acidic residues" evidence="1">
    <location>
        <begin position="419"/>
        <end position="436"/>
    </location>
</feature>